<protein>
    <recommendedName>
        <fullName evidence="3">Glabrous enhancer-binding protein-like DBD domain-containing protein</fullName>
    </recommendedName>
</protein>
<dbReference type="PANTHER" id="PTHR31662">
    <property type="entry name" value="BNAANNG10740D PROTEIN-RELATED"/>
    <property type="match status" value="1"/>
</dbReference>
<dbReference type="InterPro" id="IPR007592">
    <property type="entry name" value="GEBP"/>
</dbReference>
<evidence type="ECO:0000256" key="1">
    <source>
        <dbReference type="ARBA" id="ARBA00010820"/>
    </source>
</evidence>
<dbReference type="EMBL" id="JARBHA010000019">
    <property type="protein sequence ID" value="KAJ9671970.1"/>
    <property type="molecule type" value="Genomic_DNA"/>
</dbReference>
<sequence length="288" mass="33776">MDPFAVALERELLLGLQEEEEDANKDSPSRNPSIRYRHYPRPRECARTAPTSTRAQRRKKPNSAEALKARKEKSKTKEEKNKEAISLLSGILYYFKKMGRYPFENMVTMNHFVCNLPYIHGNPTEVRSKIEMLKKKYKKLWKKHGDNLMIMDPLGHEAFQLWKEIWGKKPTDDQQQPQQQPNMDLSEQPNNSLSMYPFMKESMQPDLNNHSLKVLPEAIVNEGLGQLESSEMEQFDGEWRELQMKEMELYLLRISIIKDQTQRLLDIVTNHQPQGDDESLDDQDPEEV</sequence>
<evidence type="ECO:0000259" key="3">
    <source>
        <dbReference type="Pfam" id="PF04504"/>
    </source>
</evidence>
<dbReference type="Proteomes" id="UP001168098">
    <property type="component" value="Unassembled WGS sequence"/>
</dbReference>
<organism evidence="4 5">
    <name type="scientific">Vitis rotundifolia</name>
    <name type="common">Muscadine grape</name>
    <dbReference type="NCBI Taxonomy" id="103349"/>
    <lineage>
        <taxon>Eukaryota</taxon>
        <taxon>Viridiplantae</taxon>
        <taxon>Streptophyta</taxon>
        <taxon>Embryophyta</taxon>
        <taxon>Tracheophyta</taxon>
        <taxon>Spermatophyta</taxon>
        <taxon>Magnoliopsida</taxon>
        <taxon>eudicotyledons</taxon>
        <taxon>Gunneridae</taxon>
        <taxon>Pentapetalae</taxon>
        <taxon>rosids</taxon>
        <taxon>Vitales</taxon>
        <taxon>Vitaceae</taxon>
        <taxon>Viteae</taxon>
        <taxon>Vitis</taxon>
    </lineage>
</organism>
<feature type="region of interest" description="Disordered" evidence="2">
    <location>
        <begin position="16"/>
        <end position="81"/>
    </location>
</feature>
<dbReference type="GO" id="GO:0005634">
    <property type="term" value="C:nucleus"/>
    <property type="evidence" value="ECO:0007669"/>
    <property type="project" value="TreeGrafter"/>
</dbReference>
<gene>
    <name evidence="4" type="ORF">PVL29_025562</name>
</gene>
<proteinExistence type="inferred from homology"/>
<comment type="caution">
    <text evidence="4">The sequence shown here is derived from an EMBL/GenBank/DDBJ whole genome shotgun (WGS) entry which is preliminary data.</text>
</comment>
<evidence type="ECO:0000313" key="5">
    <source>
        <dbReference type="Proteomes" id="UP001168098"/>
    </source>
</evidence>
<feature type="region of interest" description="Disordered" evidence="2">
    <location>
        <begin position="170"/>
        <end position="193"/>
    </location>
</feature>
<dbReference type="PANTHER" id="PTHR31662:SF33">
    <property type="entry name" value="DNA-BINDING STOREKEEPER PROTEIN TRANSCRIPTIONAL REGULATOR-LIKE PROTEIN"/>
    <property type="match status" value="1"/>
</dbReference>
<accession>A0AA38YK70</accession>
<evidence type="ECO:0000256" key="2">
    <source>
        <dbReference type="SAM" id="MobiDB-lite"/>
    </source>
</evidence>
<dbReference type="Pfam" id="PF04504">
    <property type="entry name" value="GeBP-like_DBD"/>
    <property type="match status" value="1"/>
</dbReference>
<dbReference type="InterPro" id="IPR053932">
    <property type="entry name" value="GeBP-like_DBD"/>
</dbReference>
<evidence type="ECO:0000313" key="4">
    <source>
        <dbReference type="EMBL" id="KAJ9671970.1"/>
    </source>
</evidence>
<dbReference type="AlphaFoldDB" id="A0AA38YK70"/>
<feature type="domain" description="Glabrous enhancer-binding protein-like DBD" evidence="3">
    <location>
        <begin position="82"/>
        <end position="167"/>
    </location>
</feature>
<feature type="compositionally biased region" description="Polar residues" evidence="2">
    <location>
        <begin position="182"/>
        <end position="193"/>
    </location>
</feature>
<keyword evidence="5" id="KW-1185">Reference proteome</keyword>
<dbReference type="GO" id="GO:0006355">
    <property type="term" value="P:regulation of DNA-templated transcription"/>
    <property type="evidence" value="ECO:0007669"/>
    <property type="project" value="InterPro"/>
</dbReference>
<reference evidence="4 5" key="1">
    <citation type="journal article" date="2023" name="BMC Biotechnol.">
        <title>Vitis rotundifolia cv Carlos genome sequencing.</title>
        <authorList>
            <person name="Huff M."/>
            <person name="Hulse-Kemp A."/>
            <person name="Scheffler B."/>
            <person name="Youngblood R."/>
            <person name="Simpson S."/>
            <person name="Babiker E."/>
            <person name="Staton M."/>
        </authorList>
    </citation>
    <scope>NUCLEOTIDE SEQUENCE [LARGE SCALE GENOMIC DNA]</scope>
    <source>
        <tissue evidence="4">Leaf</tissue>
    </source>
</reference>
<comment type="similarity">
    <text evidence="1">Belongs to the GeBP family.</text>
</comment>
<name>A0AA38YK70_VITRO</name>